<reference evidence="1" key="1">
    <citation type="journal article" date="2014" name="Int. J. Syst. Evol. Microbiol.">
        <title>Complete genome sequence of Corynebacterium casei LMG S-19264T (=DSM 44701T), isolated from a smear-ripened cheese.</title>
        <authorList>
            <consortium name="US DOE Joint Genome Institute (JGI-PGF)"/>
            <person name="Walter F."/>
            <person name="Albersmeier A."/>
            <person name="Kalinowski J."/>
            <person name="Ruckert C."/>
        </authorList>
    </citation>
    <scope>NUCLEOTIDE SEQUENCE</scope>
    <source>
        <strain evidence="1">CGMCC 4.5737</strain>
    </source>
</reference>
<evidence type="ECO:0000313" key="2">
    <source>
        <dbReference type="Proteomes" id="UP000637578"/>
    </source>
</evidence>
<dbReference type="CDD" id="cd00586">
    <property type="entry name" value="4HBT"/>
    <property type="match status" value="1"/>
</dbReference>
<protein>
    <submittedName>
        <fullName evidence="1">4-hydroxybenzoyl-CoA thioesterase</fullName>
    </submittedName>
</protein>
<dbReference type="EMBL" id="BMMK01000011">
    <property type="protein sequence ID" value="GGM54458.1"/>
    <property type="molecule type" value="Genomic_DNA"/>
</dbReference>
<organism evidence="1 2">
    <name type="scientific">Longimycelium tulufanense</name>
    <dbReference type="NCBI Taxonomy" id="907463"/>
    <lineage>
        <taxon>Bacteria</taxon>
        <taxon>Bacillati</taxon>
        <taxon>Actinomycetota</taxon>
        <taxon>Actinomycetes</taxon>
        <taxon>Pseudonocardiales</taxon>
        <taxon>Pseudonocardiaceae</taxon>
        <taxon>Longimycelium</taxon>
    </lineage>
</organism>
<dbReference type="Pfam" id="PF13279">
    <property type="entry name" value="4HBT_2"/>
    <property type="match status" value="1"/>
</dbReference>
<proteinExistence type="predicted"/>
<comment type="caution">
    <text evidence="1">The sequence shown here is derived from an EMBL/GenBank/DDBJ whole genome shotgun (WGS) entry which is preliminary data.</text>
</comment>
<name>A0A8J3FVV7_9PSEU</name>
<keyword evidence="2" id="KW-1185">Reference proteome</keyword>
<gene>
    <name evidence="1" type="ORF">GCM10012275_26960</name>
</gene>
<dbReference type="InterPro" id="IPR029069">
    <property type="entry name" value="HotDog_dom_sf"/>
</dbReference>
<sequence>MRVYRHRHVVTFAETNLVGNVYFAHYLHWQGECRERFLAEHAPGVLDAVRTGTLALATVSCSMSYYAECFALDQVEVVMTLRARGAGRIAMDFEFLRNDQVVARGDQVVACLRRDNGVARLIAIPQELDAALSAFA</sequence>
<accession>A0A8J3FVV7</accession>
<reference evidence="1" key="2">
    <citation type="submission" date="2020-09" db="EMBL/GenBank/DDBJ databases">
        <authorList>
            <person name="Sun Q."/>
            <person name="Zhou Y."/>
        </authorList>
    </citation>
    <scope>NUCLEOTIDE SEQUENCE</scope>
    <source>
        <strain evidence="1">CGMCC 4.5737</strain>
    </source>
</reference>
<evidence type="ECO:0000313" key="1">
    <source>
        <dbReference type="EMBL" id="GGM54458.1"/>
    </source>
</evidence>
<dbReference type="RefSeq" id="WP_189057545.1">
    <property type="nucleotide sequence ID" value="NZ_BMMK01000011.1"/>
</dbReference>
<dbReference type="AlphaFoldDB" id="A0A8J3FVV7"/>
<dbReference type="Gene3D" id="3.10.129.10">
    <property type="entry name" value="Hotdog Thioesterase"/>
    <property type="match status" value="1"/>
</dbReference>
<dbReference type="Proteomes" id="UP000637578">
    <property type="component" value="Unassembled WGS sequence"/>
</dbReference>
<dbReference type="SUPFAM" id="SSF54637">
    <property type="entry name" value="Thioesterase/thiol ester dehydrase-isomerase"/>
    <property type="match status" value="1"/>
</dbReference>